<keyword evidence="5 8" id="KW-0472">Membrane</keyword>
<reference evidence="9" key="2">
    <citation type="submission" date="2023-01" db="EMBL/GenBank/DDBJ databases">
        <title>Draft genome sequence of Portibacter lacus strain NBRC 108769.</title>
        <authorList>
            <person name="Sun Q."/>
            <person name="Mori K."/>
        </authorList>
    </citation>
    <scope>NUCLEOTIDE SEQUENCE</scope>
    <source>
        <strain evidence="9">NBRC 108769</strain>
    </source>
</reference>
<feature type="transmembrane region" description="Helical" evidence="8">
    <location>
        <begin position="143"/>
        <end position="162"/>
    </location>
</feature>
<name>A0AA37SXS9_9BACT</name>
<feature type="transmembrane region" description="Helical" evidence="8">
    <location>
        <begin position="51"/>
        <end position="71"/>
    </location>
</feature>
<dbReference type="NCBIfam" id="NF037961">
    <property type="entry name" value="RodA_shape"/>
    <property type="match status" value="2"/>
</dbReference>
<feature type="transmembrane region" description="Helical" evidence="8">
    <location>
        <begin position="407"/>
        <end position="433"/>
    </location>
</feature>
<dbReference type="EMBL" id="BSOH01000036">
    <property type="protein sequence ID" value="GLR19775.1"/>
    <property type="molecule type" value="Genomic_DNA"/>
</dbReference>
<dbReference type="RefSeq" id="WP_235295393.1">
    <property type="nucleotide sequence ID" value="NZ_BSOH01000036.1"/>
</dbReference>
<dbReference type="Pfam" id="PF01098">
    <property type="entry name" value="FTSW_RODA_SPOVE"/>
    <property type="match status" value="2"/>
</dbReference>
<evidence type="ECO:0000256" key="3">
    <source>
        <dbReference type="ARBA" id="ARBA00022960"/>
    </source>
</evidence>
<dbReference type="AlphaFoldDB" id="A0AA37SXS9"/>
<dbReference type="GO" id="GO:0008360">
    <property type="term" value="P:regulation of cell shape"/>
    <property type="evidence" value="ECO:0007669"/>
    <property type="project" value="UniProtKB-KW"/>
</dbReference>
<feature type="transmembrane region" description="Helical" evidence="8">
    <location>
        <begin position="374"/>
        <end position="395"/>
    </location>
</feature>
<organism evidence="9 10">
    <name type="scientific">Portibacter lacus</name>
    <dbReference type="NCBI Taxonomy" id="1099794"/>
    <lineage>
        <taxon>Bacteria</taxon>
        <taxon>Pseudomonadati</taxon>
        <taxon>Bacteroidota</taxon>
        <taxon>Saprospiria</taxon>
        <taxon>Saprospirales</taxon>
        <taxon>Haliscomenobacteraceae</taxon>
        <taxon>Portibacter</taxon>
    </lineage>
</organism>
<comment type="caution">
    <text evidence="9">The sequence shown here is derived from an EMBL/GenBank/DDBJ whole genome shotgun (WGS) entry which is preliminary data.</text>
</comment>
<keyword evidence="10" id="KW-1185">Reference proteome</keyword>
<accession>A0AA37SXS9</accession>
<dbReference type="GO" id="GO:0051301">
    <property type="term" value="P:cell division"/>
    <property type="evidence" value="ECO:0007669"/>
    <property type="project" value="InterPro"/>
</dbReference>
<keyword evidence="4 8" id="KW-1133">Transmembrane helix</keyword>
<dbReference type="Proteomes" id="UP001156666">
    <property type="component" value="Unassembled WGS sequence"/>
</dbReference>
<evidence type="ECO:0000313" key="9">
    <source>
        <dbReference type="EMBL" id="GLR19775.1"/>
    </source>
</evidence>
<evidence type="ECO:0000256" key="2">
    <source>
        <dbReference type="ARBA" id="ARBA00022692"/>
    </source>
</evidence>
<feature type="transmembrane region" description="Helical" evidence="8">
    <location>
        <begin position="276"/>
        <end position="294"/>
    </location>
</feature>
<evidence type="ECO:0000256" key="1">
    <source>
        <dbReference type="ARBA" id="ARBA00004141"/>
    </source>
</evidence>
<comment type="subcellular location">
    <subcellularLocation>
        <location evidence="1">Membrane</location>
        <topology evidence="1">Multi-pass membrane protein</topology>
    </subcellularLocation>
</comment>
<reference evidence="9" key="1">
    <citation type="journal article" date="2014" name="Int. J. Syst. Evol. Microbiol.">
        <title>Complete genome sequence of Corynebacterium casei LMG S-19264T (=DSM 44701T), isolated from a smear-ripened cheese.</title>
        <authorList>
            <consortium name="US DOE Joint Genome Institute (JGI-PGF)"/>
            <person name="Walter F."/>
            <person name="Albersmeier A."/>
            <person name="Kalinowski J."/>
            <person name="Ruckert C."/>
        </authorList>
    </citation>
    <scope>NUCLEOTIDE SEQUENCE</scope>
    <source>
        <strain evidence="9">NBRC 108769</strain>
    </source>
</reference>
<evidence type="ECO:0000256" key="6">
    <source>
        <dbReference type="ARBA" id="ARBA00032370"/>
    </source>
</evidence>
<dbReference type="GO" id="GO:0005886">
    <property type="term" value="C:plasma membrane"/>
    <property type="evidence" value="ECO:0007669"/>
    <property type="project" value="TreeGrafter"/>
</dbReference>
<keyword evidence="3" id="KW-0133">Cell shape</keyword>
<feature type="transmembrane region" description="Helical" evidence="8">
    <location>
        <begin position="230"/>
        <end position="246"/>
    </location>
</feature>
<dbReference type="GO" id="GO:0032153">
    <property type="term" value="C:cell division site"/>
    <property type="evidence" value="ECO:0007669"/>
    <property type="project" value="TreeGrafter"/>
</dbReference>
<feature type="transmembrane region" description="Helical" evidence="8">
    <location>
        <begin position="169"/>
        <end position="191"/>
    </location>
</feature>
<dbReference type="GO" id="GO:0015648">
    <property type="term" value="F:lipid-linked peptidoglycan transporter activity"/>
    <property type="evidence" value="ECO:0007669"/>
    <property type="project" value="TreeGrafter"/>
</dbReference>
<evidence type="ECO:0000256" key="8">
    <source>
        <dbReference type="SAM" id="Phobius"/>
    </source>
</evidence>
<feature type="transmembrane region" description="Helical" evidence="8">
    <location>
        <begin position="12"/>
        <end position="31"/>
    </location>
</feature>
<dbReference type="PROSITE" id="PS00428">
    <property type="entry name" value="FTSW_RODA_SPOVE"/>
    <property type="match status" value="1"/>
</dbReference>
<dbReference type="InterPro" id="IPR001182">
    <property type="entry name" value="FtsW/RodA"/>
</dbReference>
<proteinExistence type="predicted"/>
<evidence type="ECO:0000256" key="4">
    <source>
        <dbReference type="ARBA" id="ARBA00022989"/>
    </source>
</evidence>
<protein>
    <recommendedName>
        <fullName evidence="7">Cell wall polymerase</fullName>
    </recommendedName>
    <alternativeName>
        <fullName evidence="6">Peptidoglycan polymerase</fullName>
    </alternativeName>
</protein>
<feature type="transmembrane region" description="Helical" evidence="8">
    <location>
        <begin position="197"/>
        <end position="223"/>
    </location>
</feature>
<evidence type="ECO:0000256" key="5">
    <source>
        <dbReference type="ARBA" id="ARBA00023136"/>
    </source>
</evidence>
<feature type="transmembrane region" description="Helical" evidence="8">
    <location>
        <begin position="78"/>
        <end position="99"/>
    </location>
</feature>
<evidence type="ECO:0000313" key="10">
    <source>
        <dbReference type="Proteomes" id="UP001156666"/>
    </source>
</evidence>
<evidence type="ECO:0000256" key="7">
    <source>
        <dbReference type="ARBA" id="ARBA00033270"/>
    </source>
</evidence>
<feature type="transmembrane region" description="Helical" evidence="8">
    <location>
        <begin position="439"/>
        <end position="458"/>
    </location>
</feature>
<dbReference type="PANTHER" id="PTHR30474">
    <property type="entry name" value="CELL CYCLE PROTEIN"/>
    <property type="match status" value="1"/>
</dbReference>
<feature type="transmembrane region" description="Helical" evidence="8">
    <location>
        <begin position="252"/>
        <end position="269"/>
    </location>
</feature>
<dbReference type="PANTHER" id="PTHR30474:SF1">
    <property type="entry name" value="PEPTIDOGLYCAN GLYCOSYLTRANSFERASE MRDB"/>
    <property type="match status" value="1"/>
</dbReference>
<sequence length="464" mass="51723">MARINTAIRSGIDWVALSTYLALVLIGWLMIYSSNADSSVEESAFSFADLFSGHFIWVIISFFVFICTLFIDWKFWDTFSYVFYALGILSLIGVLIFGLEINDARSWYSFFGLSFQPGETAKFFTCLALSSYLSSYKTDLSTLKSQAIAISIFILPSFLIILQPDAGSAIVFFSFFILLFREGISPLYFVIGLSLLGIFVFSLIFGPITVIFLLIALGIGVLISNFKNRTPWVLGLLAAVILSLVFVPKTDFIYTVLASIALFFVVLFLQWDARKLSYYIIIGSVILISGLFSYGSNYAFEKVLAPHQQDRINVWLRPDLASYDVKYNIIQSKLAIGSGGLQGKGFLQGDMTKLNYVPEKSSDFIFSIIGEEQGFLGVISVVLLFLLLLYRIIVIAERSKSNFVRHYGYGVAGILFVHYFINIGMTMGIMPVIGIPLPFLSQGGTSLLAFSLMIGVLLKMDLSR</sequence>
<gene>
    <name evidence="9" type="ORF">GCM10007940_43910</name>
</gene>
<dbReference type="InterPro" id="IPR018365">
    <property type="entry name" value="Cell_cycle_FtsW-rel_CS"/>
</dbReference>
<keyword evidence="2 8" id="KW-0812">Transmembrane</keyword>